<evidence type="ECO:0000313" key="2">
    <source>
        <dbReference type="EMBL" id="MDT2404600.1"/>
    </source>
</evidence>
<dbReference type="NCBIfam" id="TIGR02126">
    <property type="entry name" value="phgtail_TP901_1"/>
    <property type="match status" value="1"/>
</dbReference>
<evidence type="ECO:0000256" key="1">
    <source>
        <dbReference type="SAM" id="MobiDB-lite"/>
    </source>
</evidence>
<dbReference type="EMBL" id="JARPWH010000118">
    <property type="protein sequence ID" value="MDT2404600.1"/>
    <property type="molecule type" value="Genomic_DNA"/>
</dbReference>
<dbReference type="RefSeq" id="WP_142482156.1">
    <property type="nucleotide sequence ID" value="NZ_JARPWH010000118.1"/>
</dbReference>
<dbReference type="PRINTS" id="PR01998">
    <property type="entry name" value="MTP2STAPHYLO"/>
</dbReference>
<organism evidence="2 3">
    <name type="scientific">Enterococcus avium</name>
    <name type="common">Streptococcus avium</name>
    <dbReference type="NCBI Taxonomy" id="33945"/>
    <lineage>
        <taxon>Bacteria</taxon>
        <taxon>Bacillati</taxon>
        <taxon>Bacillota</taxon>
        <taxon>Bacilli</taxon>
        <taxon>Lactobacillales</taxon>
        <taxon>Enterococcaceae</taxon>
        <taxon>Enterococcus</taxon>
    </lineage>
</organism>
<dbReference type="InterPro" id="IPR011855">
    <property type="entry name" value="Phgtail_TP901_1"/>
</dbReference>
<sequence length="170" mass="18687">MAEELTAVQGIDVILLFRILKEATADAATKLAFQTEHELTESSDTESTATKDGPVNGNGTSETEISCTSILARNDEMVKKLRQARRDGDIIEIWEVDVKDKDEQGKYGATYFRGKVSEYSKKPAAEGLTEVSLTFKIDGEGQDGRATLTAEQEEVVQYQFEDTTKAVPEG</sequence>
<comment type="caution">
    <text evidence="2">The sequence shown here is derived from an EMBL/GenBank/DDBJ whole genome shotgun (WGS) entry which is preliminary data.</text>
</comment>
<reference evidence="2" key="1">
    <citation type="submission" date="2023-03" db="EMBL/GenBank/DDBJ databases">
        <authorList>
            <person name="Shen W."/>
            <person name="Cai J."/>
        </authorList>
    </citation>
    <scope>NUCLEOTIDE SEQUENCE</scope>
    <source>
        <strain evidence="2">P33-2</strain>
    </source>
</reference>
<dbReference type="Proteomes" id="UP001260773">
    <property type="component" value="Unassembled WGS sequence"/>
</dbReference>
<dbReference type="InterPro" id="IPR022345">
    <property type="entry name" value="Phage_69_Orf23_MTP"/>
</dbReference>
<proteinExistence type="predicted"/>
<evidence type="ECO:0000313" key="3">
    <source>
        <dbReference type="Proteomes" id="UP001260773"/>
    </source>
</evidence>
<gene>
    <name evidence="2" type="ORF">P7D43_19720</name>
</gene>
<name>A0AAW8RXC2_ENTAV</name>
<dbReference type="AlphaFoldDB" id="A0AAW8RXC2"/>
<protein>
    <submittedName>
        <fullName evidence="2">Phage major tail protein, TP901-1 family</fullName>
    </submittedName>
</protein>
<dbReference type="PRINTS" id="PR01997">
    <property type="entry name" value="MTP2FAMILY"/>
</dbReference>
<feature type="region of interest" description="Disordered" evidence="1">
    <location>
        <begin position="37"/>
        <end position="64"/>
    </location>
</feature>
<accession>A0AAW8RXC2</accession>
<dbReference type="Pfam" id="PF06199">
    <property type="entry name" value="Phage_tail_2"/>
    <property type="match status" value="1"/>
</dbReference>